<dbReference type="InParanoid" id="G4VEA7"/>
<evidence type="ECO:0000313" key="1">
    <source>
        <dbReference type="Proteomes" id="UP000008854"/>
    </source>
</evidence>
<evidence type="ECO:0000313" key="2">
    <source>
        <dbReference type="WBParaSite" id="Smp_102000.1"/>
    </source>
</evidence>
<reference evidence="1" key="1">
    <citation type="journal article" date="2012" name="PLoS Negl. Trop. Dis.">
        <title>A systematically improved high quality genome and transcriptome of the human blood fluke Schistosoma mansoni.</title>
        <authorList>
            <person name="Protasio A.V."/>
            <person name="Tsai I.J."/>
            <person name="Babbage A."/>
            <person name="Nichol S."/>
            <person name="Hunt M."/>
            <person name="Aslett M.A."/>
            <person name="De Silva N."/>
            <person name="Velarde G.S."/>
            <person name="Anderson T.J."/>
            <person name="Clark R.C."/>
            <person name="Davidson C."/>
            <person name="Dillon G.P."/>
            <person name="Holroyd N.E."/>
            <person name="LoVerde P.T."/>
            <person name="Lloyd C."/>
            <person name="McQuillan J."/>
            <person name="Oliveira G."/>
            <person name="Otto T.D."/>
            <person name="Parker-Manuel S.J."/>
            <person name="Quail M.A."/>
            <person name="Wilson R.A."/>
            <person name="Zerlotini A."/>
            <person name="Dunne D.W."/>
            <person name="Berriman M."/>
        </authorList>
    </citation>
    <scope>NUCLEOTIDE SEQUENCE [LARGE SCALE GENOMIC DNA]</scope>
    <source>
        <strain evidence="1">Puerto Rican</strain>
    </source>
</reference>
<accession>G4VEA7</accession>
<name>G4VEA7_SCHMA</name>
<proteinExistence type="predicted"/>
<sequence>MILIRNPKQKSKYYSSLKGYVPKAAYIKYDVNFDKCDDKTKDTFDEEMNNDVQEAVDRSFCIDGYLDSTHSVHDLICLAENLFPVLENG</sequence>
<dbReference type="Proteomes" id="UP000008854">
    <property type="component" value="Unassembled WGS sequence"/>
</dbReference>
<reference evidence="2" key="2">
    <citation type="submission" date="2018-12" db="UniProtKB">
        <authorList>
            <consortium name="WormBaseParasite"/>
        </authorList>
    </citation>
    <scope>IDENTIFICATION</scope>
    <source>
        <strain evidence="2">Puerto Rican</strain>
    </source>
</reference>
<dbReference type="GeneID" id="8348505"/>
<dbReference type="WBParaSite" id="Smp_102000.1">
    <property type="protein sequence ID" value="Smp_102000.1"/>
    <property type="gene ID" value="Smp_102000"/>
</dbReference>
<protein>
    <submittedName>
        <fullName evidence="2">Uncharacterized protein</fullName>
    </submittedName>
</protein>
<keyword evidence="1" id="KW-1185">Reference proteome</keyword>
<dbReference type="HOGENOM" id="CLU_2457592_0_0_1"/>
<organism evidence="1 2">
    <name type="scientific">Schistosoma mansoni</name>
    <name type="common">Blood fluke</name>
    <dbReference type="NCBI Taxonomy" id="6183"/>
    <lineage>
        <taxon>Eukaryota</taxon>
        <taxon>Metazoa</taxon>
        <taxon>Spiralia</taxon>
        <taxon>Lophotrochozoa</taxon>
        <taxon>Platyhelminthes</taxon>
        <taxon>Trematoda</taxon>
        <taxon>Digenea</taxon>
        <taxon>Strigeidida</taxon>
        <taxon>Schistosomatoidea</taxon>
        <taxon>Schistosomatidae</taxon>
        <taxon>Schistosoma</taxon>
    </lineage>
</organism>
<dbReference type="CTD" id="8348505"/>
<dbReference type="KEGG" id="smm:Smp_102000"/>
<dbReference type="AlphaFoldDB" id="G4VEA7"/>
<dbReference type="RefSeq" id="XP_018649747.1">
    <property type="nucleotide sequence ID" value="XM_018795434.1"/>
</dbReference>